<dbReference type="EMBL" id="SAWZ01000003">
    <property type="protein sequence ID" value="RXR06481.1"/>
    <property type="molecule type" value="Genomic_DNA"/>
</dbReference>
<evidence type="ECO:0000313" key="5">
    <source>
        <dbReference type="Proteomes" id="UP000289784"/>
    </source>
</evidence>
<dbReference type="CDD" id="cd04301">
    <property type="entry name" value="NAT_SF"/>
    <property type="match status" value="1"/>
</dbReference>
<keyword evidence="5" id="KW-1185">Reference proteome</keyword>
<evidence type="ECO:0000313" key="4">
    <source>
        <dbReference type="EMBL" id="RXR06481.1"/>
    </source>
</evidence>
<name>A0A4Q1JW24_9GAMM</name>
<dbReference type="SUPFAM" id="SSF55729">
    <property type="entry name" value="Acyl-CoA N-acyltransferases (Nat)"/>
    <property type="match status" value="1"/>
</dbReference>
<dbReference type="AlphaFoldDB" id="A0A4Q1JW24"/>
<dbReference type="OrthoDB" id="6456007at2"/>
<dbReference type="Proteomes" id="UP000289784">
    <property type="component" value="Unassembled WGS sequence"/>
</dbReference>
<protein>
    <submittedName>
        <fullName evidence="4">GNAT family N-acetyltransferase</fullName>
    </submittedName>
</protein>
<keyword evidence="1 4" id="KW-0808">Transferase</keyword>
<evidence type="ECO:0000256" key="1">
    <source>
        <dbReference type="ARBA" id="ARBA00022679"/>
    </source>
</evidence>
<dbReference type="Pfam" id="PF00583">
    <property type="entry name" value="Acetyltransf_1"/>
    <property type="match status" value="1"/>
</dbReference>
<gene>
    <name evidence="4" type="ORF">EPA99_07490</name>
</gene>
<organism evidence="4 5">
    <name type="scientific">Pseudoxanthomonas composti</name>
    <dbReference type="NCBI Taxonomy" id="2137479"/>
    <lineage>
        <taxon>Bacteria</taxon>
        <taxon>Pseudomonadati</taxon>
        <taxon>Pseudomonadota</taxon>
        <taxon>Gammaproteobacteria</taxon>
        <taxon>Lysobacterales</taxon>
        <taxon>Lysobacteraceae</taxon>
        <taxon>Pseudoxanthomonas</taxon>
    </lineage>
</organism>
<sequence>MLSECGVVRVALTRRLAVPGEDMHPHSSGNAVSALAPRPLRAATFDDLAEVTRLVGVLGYPCDVETMAPRLRVWLSQEHCGLFVATMPEAPDTLAGLVAAEYRVILEHEPRVEVMAMVVDAPARRMGLGRQLIDHAAGWAATRGVNMLFLRSNIVRPEAHGFYESLGFTRAKTQHVYERAVPGV</sequence>
<keyword evidence="2" id="KW-0012">Acyltransferase</keyword>
<dbReference type="GO" id="GO:0016747">
    <property type="term" value="F:acyltransferase activity, transferring groups other than amino-acyl groups"/>
    <property type="evidence" value="ECO:0007669"/>
    <property type="project" value="InterPro"/>
</dbReference>
<evidence type="ECO:0000259" key="3">
    <source>
        <dbReference type="PROSITE" id="PS51186"/>
    </source>
</evidence>
<proteinExistence type="predicted"/>
<evidence type="ECO:0000256" key="2">
    <source>
        <dbReference type="ARBA" id="ARBA00023315"/>
    </source>
</evidence>
<dbReference type="InterPro" id="IPR000182">
    <property type="entry name" value="GNAT_dom"/>
</dbReference>
<dbReference type="InterPro" id="IPR050832">
    <property type="entry name" value="Bact_Acetyltransf"/>
</dbReference>
<reference evidence="4 5" key="1">
    <citation type="submission" date="2019-01" db="EMBL/GenBank/DDBJ databases">
        <title>Pseudoxanthomonas composti sp. nov., isolated from compost.</title>
        <authorList>
            <person name="Yang G."/>
        </authorList>
    </citation>
    <scope>NUCLEOTIDE SEQUENCE [LARGE SCALE GENOMIC DNA]</scope>
    <source>
        <strain evidence="4 5">GSS15</strain>
    </source>
</reference>
<dbReference type="InterPro" id="IPR016181">
    <property type="entry name" value="Acyl_CoA_acyltransferase"/>
</dbReference>
<feature type="domain" description="N-acetyltransferase" evidence="3">
    <location>
        <begin position="38"/>
        <end position="184"/>
    </location>
</feature>
<dbReference type="PANTHER" id="PTHR43877">
    <property type="entry name" value="AMINOALKYLPHOSPHONATE N-ACETYLTRANSFERASE-RELATED-RELATED"/>
    <property type="match status" value="1"/>
</dbReference>
<dbReference type="Gene3D" id="3.40.630.30">
    <property type="match status" value="1"/>
</dbReference>
<dbReference type="PROSITE" id="PS51186">
    <property type="entry name" value="GNAT"/>
    <property type="match status" value="1"/>
</dbReference>
<comment type="caution">
    <text evidence="4">The sequence shown here is derived from an EMBL/GenBank/DDBJ whole genome shotgun (WGS) entry which is preliminary data.</text>
</comment>
<accession>A0A4Q1JW24</accession>